<dbReference type="Proteomes" id="UP000523105">
    <property type="component" value="Unassembled WGS sequence"/>
</dbReference>
<protein>
    <submittedName>
        <fullName evidence="2">GPW/gp25 family protein</fullName>
    </submittedName>
</protein>
<proteinExistence type="predicted"/>
<sequence>MATTYGKDYVDFDMDFDKHPAHGDLAQVKKSTAINRSLKNILMTNAGERLFQPDIDSGIGILLFENFSPLTTSRLESVIKQAIEKYEPRADLQNVTVKANEEENAYQIIITYIPDNDVLETNLEVYLERT</sequence>
<evidence type="ECO:0000313" key="2">
    <source>
        <dbReference type="EMBL" id="NWJ44197.1"/>
    </source>
</evidence>
<name>A0A7K4MSI3_9ARCH</name>
<accession>A0A7K4MSI3</accession>
<feature type="domain" description="IraD/Gp25-like" evidence="1">
    <location>
        <begin position="32"/>
        <end position="112"/>
    </location>
</feature>
<evidence type="ECO:0000313" key="3">
    <source>
        <dbReference type="Proteomes" id="UP000523105"/>
    </source>
</evidence>
<reference evidence="2 3" key="1">
    <citation type="journal article" date="2019" name="Environ. Microbiol.">
        <title>Genomics insights into ecotype formation of ammonia-oxidizing archaea in the deep ocean.</title>
        <authorList>
            <person name="Wang Y."/>
            <person name="Huang J.M."/>
            <person name="Cui G.J."/>
            <person name="Nunoura T."/>
            <person name="Takaki Y."/>
            <person name="Li W.L."/>
            <person name="Li J."/>
            <person name="Gao Z.M."/>
            <person name="Takai K."/>
            <person name="Zhang A.Q."/>
            <person name="Stepanauskas R."/>
        </authorList>
    </citation>
    <scope>NUCLEOTIDE SEQUENCE [LARGE SCALE GENOMIC DNA]</scope>
    <source>
        <strain evidence="2 3">L15b</strain>
    </source>
</reference>
<comment type="caution">
    <text evidence="2">The sequence shown here is derived from an EMBL/GenBank/DDBJ whole genome shotgun (WGS) entry which is preliminary data.</text>
</comment>
<dbReference type="InterPro" id="IPR007048">
    <property type="entry name" value="IraD/Gp25-like"/>
</dbReference>
<gene>
    <name evidence="2" type="ORF">HX837_08385</name>
</gene>
<organism evidence="2 3">
    <name type="scientific">Marine Group I thaumarchaeote</name>
    <dbReference type="NCBI Taxonomy" id="2511932"/>
    <lineage>
        <taxon>Archaea</taxon>
        <taxon>Nitrososphaerota</taxon>
        <taxon>Marine Group I</taxon>
    </lineage>
</organism>
<dbReference type="Gene3D" id="3.10.450.40">
    <property type="match status" value="1"/>
</dbReference>
<evidence type="ECO:0000259" key="1">
    <source>
        <dbReference type="Pfam" id="PF04965"/>
    </source>
</evidence>
<dbReference type="Pfam" id="PF04965">
    <property type="entry name" value="GPW_gp25"/>
    <property type="match status" value="1"/>
</dbReference>
<dbReference type="SUPFAM" id="SSF160719">
    <property type="entry name" value="gpW/gp25-like"/>
    <property type="match status" value="1"/>
</dbReference>
<dbReference type="AlphaFoldDB" id="A0A7K4MSI3"/>
<dbReference type="EMBL" id="JACASV010000141">
    <property type="protein sequence ID" value="NWJ44197.1"/>
    <property type="molecule type" value="Genomic_DNA"/>
</dbReference>